<feature type="region of interest" description="Disordered" evidence="2">
    <location>
        <begin position="1612"/>
        <end position="1657"/>
    </location>
</feature>
<dbReference type="PANTHER" id="PTHR24216:SF65">
    <property type="entry name" value="PAXILLIN-LIKE PROTEIN 1"/>
    <property type="match status" value="1"/>
</dbReference>
<dbReference type="EMBL" id="CP001326">
    <property type="protein sequence ID" value="ACO63379.1"/>
    <property type="molecule type" value="Genomic_DNA"/>
</dbReference>
<accession>C1E682</accession>
<feature type="compositionally biased region" description="Pro residues" evidence="2">
    <location>
        <begin position="432"/>
        <end position="465"/>
    </location>
</feature>
<feature type="compositionally biased region" description="Gly residues" evidence="2">
    <location>
        <begin position="1195"/>
        <end position="1211"/>
    </location>
</feature>
<feature type="compositionally biased region" description="Low complexity" evidence="2">
    <location>
        <begin position="361"/>
        <end position="371"/>
    </location>
</feature>
<feature type="compositionally biased region" description="Pro residues" evidence="2">
    <location>
        <begin position="511"/>
        <end position="540"/>
    </location>
</feature>
<keyword evidence="4" id="KW-1185">Reference proteome</keyword>
<dbReference type="STRING" id="296587.C1E682"/>
<evidence type="ECO:0000256" key="1">
    <source>
        <dbReference type="SAM" id="Coils"/>
    </source>
</evidence>
<evidence type="ECO:0000313" key="4">
    <source>
        <dbReference type="Proteomes" id="UP000002009"/>
    </source>
</evidence>
<feature type="coiled-coil region" evidence="1">
    <location>
        <begin position="1536"/>
        <end position="1563"/>
    </location>
</feature>
<sequence>MSSEQPLKSVYRSANISLRKADLARQNGDDDEELYHLNQFAKTVRLTLQTHRLWERRKDDKDAVELVSKLPEMDARIRELGGTPYTPPDAAPPPRSDSAPSVLEAAATQLRVPGQASAAARGAAAARAATRGALLRRSRANSRSNSRPASPERTRPAPPAAPAPARPPPHHHPSRHPESARVPIKDDDDDAPGSPSSAEKYGARVQGEVARLFEEAEAVRIAALERKVEMMRARMDATSGAAHGVAGGLSPSKAPRSSTEVSAAMDPYRTLLPSASASVAAAIVSSGGSALAPPSGGFADRLESIDAEVTRLRKHIADAAAATGTVTGTSFAQRLDDVEREVRETRRASLDKAAYVVAPAPEPRAASSAPVTHHPVTHPSADAPGAWIRRGETEMSATPRAPRAGPVMAVGSSWLVKQLSPGTARPSAPAEEPSPPPPPPPPPPPAPAIPSSPPRVTLPPAPDIPVPSTRPSAPASEPVATVSDSETKFKAPGPEALAKEQKKKGTSAPATAPPAPAPEPPSPATLPPATLPPATLPAPPDDLNAVAAAAAARAIESSLASSRAGSPSKGTRSGPGRPDAVLATMDGAKAAAVAAAEAAATAVSERVRRELRFVAERQDALTRRGEAEFNAVVAQVLPLHEETNALRTSLSQLEVRLDSVAEHVASTDGVNMAASAAAVAAAAGAEVEALRAHVAKQQKASQDWTESAIAHYGQQAWDHTQRLLLERDQSEQERVKHLQSQLEESHRWQREFQRDVAEKFVQQESAVEAMRRQMMQMAAAMEDMQGELAQQGGQKQSQMNVIMQRLGALESAPPRHSVPHPAPGEAGPADGEEKVTSTSAPDARLDTIEARLSTAEDLLGQTAMASARATAPIAEAVGDIVPEIHSLRDRLAKMEGLDYGESLNTLNDRLSALEATGMPVAAQGTIGVEEIVPEIHSLRDRLAKMEGLNYGKSLNTLYDRISTLEAMGMPVAAQGTIADDDRSELEARIIRAESSAAAAAATEVQILKEKLSEFGMRLNRAEEVAAEAAEAATTTSPGTEATKKAVPGLRSRVAEMEVEVAARLSDVESRIAELAETCVETAAFIAATPAPTRGARGAPGGSVRGSPRRVTPSPRKSPVPPESHASERITEERQVTLHEIALDAVAEVEDRLAVKIAEVEAKMFELANGGGGEYPTNVETEFASPAGVPVSPRSPGGGGRTPRSPGGGFGVRGELDAVKERLQELSDSFVQVDAIAVDNESLGRRVAELESLQQASAAASTANFNAHESKLAELADVVRRVENLEADVVRRVENLEADGETSSELAVAMAGRVHEVKKEIAEIQDTKAIVSSVKSSVAAVQAKVSSLAAETAETIEAIRGRQSEMEAELRNVPGLVQSTTRKVSVKVDNLSAEVADLRKHRAADAERMVENEEQVRQAKAMASTAAYLDKENVAPRLNALESLDLKTLRQRLVDMEVMLLDAAMAGEEETETRIRERAEFEAGLTPREKFERRIDALEESKRTRARASVTASWGRAEKKQAEGIVIDGSSLNSAAVDAVKGEIENLQRRIEQIERDFVQSRVDATTSDENAAAASANAEAASTAAISAAASAAGAAELVADEVEKLRRRLAAVEGQGGNTGTPGTPKRVAPRSPDSESRPRAPDSLPPPAEHPAESTMRGAFQGVTAEEAAEAAAALGLSSKGPAPISPMAKAKTAAARARLAAQHEAAKLGIKLGDPSIKPLEDLAASMSPRVDHSDPVALATAADRQLAAELATVCALVEREESRRLEIREDEMRSRIEGSSDRATDAVAIAETRAAQRRWEIAMESQLLRLRKAAHEAEERHAVAAAVVRGVDEVGPAQEVAARLSYVHGKVDAMLRAEGVRLERATSRAAGEGQQPPWGAGPGLKSPGKVKAAEIYRHLAELERGVSALARTAPAGTVAAAVGVSRSMGKKNTEELVEVKSLRHMVRAVQTELGGLQKRLDAVDKRTTGAGRAEQDIYRAQMSEVRSDVKALKRGFAETRKMADDSLKRAVKSESTAAGAHAHAEELGAAVTAARGETARLRERVDALAHGADAGLRAIDGKVERVKSSCRGAKATGRMAEARAVALAGELGRVARHVGLDGVGEALRTGTLFQPPKEIKKRPTTLEALAAAPGVGLGTPASAAGDEEDDDLFDLPSLAGDVGVGEDASIAPPSPKAVDKSKRKVTWRANVDP</sequence>
<feature type="compositionally biased region" description="Low complexity" evidence="2">
    <location>
        <begin position="1183"/>
        <end position="1194"/>
    </location>
</feature>
<dbReference type="OrthoDB" id="10690158at2759"/>
<name>C1E682_MICCC</name>
<reference evidence="3 4" key="1">
    <citation type="journal article" date="2009" name="Science">
        <title>Green evolution and dynamic adaptations revealed by genomes of the marine picoeukaryotes Micromonas.</title>
        <authorList>
            <person name="Worden A.Z."/>
            <person name="Lee J.H."/>
            <person name="Mock T."/>
            <person name="Rouze P."/>
            <person name="Simmons M.P."/>
            <person name="Aerts A.L."/>
            <person name="Allen A.E."/>
            <person name="Cuvelier M.L."/>
            <person name="Derelle E."/>
            <person name="Everett M.V."/>
            <person name="Foulon E."/>
            <person name="Grimwood J."/>
            <person name="Gundlach H."/>
            <person name="Henrissat B."/>
            <person name="Napoli C."/>
            <person name="McDonald S.M."/>
            <person name="Parker M.S."/>
            <person name="Rombauts S."/>
            <person name="Salamov A."/>
            <person name="Von Dassow P."/>
            <person name="Badger J.H."/>
            <person name="Coutinho P.M."/>
            <person name="Demir E."/>
            <person name="Dubchak I."/>
            <person name="Gentemann C."/>
            <person name="Eikrem W."/>
            <person name="Gready J.E."/>
            <person name="John U."/>
            <person name="Lanier W."/>
            <person name="Lindquist E.A."/>
            <person name="Lucas S."/>
            <person name="Mayer K.F."/>
            <person name="Moreau H."/>
            <person name="Not F."/>
            <person name="Otillar R."/>
            <person name="Panaud O."/>
            <person name="Pangilinan J."/>
            <person name="Paulsen I."/>
            <person name="Piegu B."/>
            <person name="Poliakov A."/>
            <person name="Robbens S."/>
            <person name="Schmutz J."/>
            <person name="Toulza E."/>
            <person name="Wyss T."/>
            <person name="Zelensky A."/>
            <person name="Zhou K."/>
            <person name="Armbrust E.V."/>
            <person name="Bhattacharya D."/>
            <person name="Goodenough U.W."/>
            <person name="Van de Peer Y."/>
            <person name="Grigoriev I.V."/>
        </authorList>
    </citation>
    <scope>NUCLEOTIDE SEQUENCE [LARGE SCALE GENOMIC DNA]</scope>
    <source>
        <strain evidence="4">RCC299 / NOUM17</strain>
    </source>
</reference>
<feature type="coiled-coil region" evidence="1">
    <location>
        <begin position="1267"/>
        <end position="1298"/>
    </location>
</feature>
<feature type="region of interest" description="Disordered" evidence="2">
    <location>
        <begin position="1090"/>
        <end position="1129"/>
    </location>
</feature>
<feature type="region of interest" description="Disordered" evidence="2">
    <location>
        <begin position="557"/>
        <end position="578"/>
    </location>
</feature>
<proteinExistence type="predicted"/>
<feature type="region of interest" description="Disordered" evidence="2">
    <location>
        <begin position="129"/>
        <end position="202"/>
    </location>
</feature>
<evidence type="ECO:0000313" key="3">
    <source>
        <dbReference type="EMBL" id="ACO63379.1"/>
    </source>
</evidence>
<keyword evidence="1" id="KW-0175">Coiled coil</keyword>
<dbReference type="GeneID" id="8243796"/>
<feature type="compositionally biased region" description="Pro residues" evidence="2">
    <location>
        <begin position="85"/>
        <end position="95"/>
    </location>
</feature>
<gene>
    <name evidence="3" type="ORF">MICPUN_58576</name>
</gene>
<dbReference type="KEGG" id="mis:MICPUN_58576"/>
<feature type="region of interest" description="Disordered" evidence="2">
    <location>
        <begin position="2141"/>
        <end position="2197"/>
    </location>
</feature>
<feature type="region of interest" description="Disordered" evidence="2">
    <location>
        <begin position="1183"/>
        <end position="1211"/>
    </location>
</feature>
<dbReference type="InParanoid" id="C1E682"/>
<protein>
    <submittedName>
        <fullName evidence="3">Uncharacterized protein</fullName>
    </submittedName>
</protein>
<dbReference type="Proteomes" id="UP000002009">
    <property type="component" value="Chromosome 5"/>
</dbReference>
<dbReference type="RefSeq" id="XP_002502121.1">
    <property type="nucleotide sequence ID" value="XM_002502075.1"/>
</dbReference>
<feature type="region of interest" description="Disordered" evidence="2">
    <location>
        <begin position="361"/>
        <end position="385"/>
    </location>
</feature>
<evidence type="ECO:0000256" key="2">
    <source>
        <dbReference type="SAM" id="MobiDB-lite"/>
    </source>
</evidence>
<feature type="compositionally biased region" description="Basic and acidic residues" evidence="2">
    <location>
        <begin position="175"/>
        <end position="185"/>
    </location>
</feature>
<dbReference type="eggNOG" id="ENOG502QUGT">
    <property type="taxonomic scope" value="Eukaryota"/>
</dbReference>
<feature type="region of interest" description="Disordered" evidence="2">
    <location>
        <begin position="1869"/>
        <end position="1890"/>
    </location>
</feature>
<feature type="region of interest" description="Disordered" evidence="2">
    <location>
        <begin position="811"/>
        <end position="840"/>
    </location>
</feature>
<feature type="region of interest" description="Disordered" evidence="2">
    <location>
        <begin position="79"/>
        <end position="101"/>
    </location>
</feature>
<dbReference type="OMA" id="WRKSMVD"/>
<dbReference type="PANTHER" id="PTHR24216">
    <property type="entry name" value="PAXILLIN-RELATED"/>
    <property type="match status" value="1"/>
</dbReference>
<feature type="compositionally biased region" description="Low complexity" evidence="2">
    <location>
        <begin position="557"/>
        <end position="568"/>
    </location>
</feature>
<feature type="compositionally biased region" description="Pro residues" evidence="2">
    <location>
        <begin position="156"/>
        <end position="167"/>
    </location>
</feature>
<feature type="region of interest" description="Disordered" evidence="2">
    <location>
        <begin position="419"/>
        <end position="542"/>
    </location>
</feature>
<organism evidence="3 4">
    <name type="scientific">Micromonas commoda (strain RCC299 / NOUM17 / CCMP2709)</name>
    <name type="common">Picoplanktonic green alga</name>
    <dbReference type="NCBI Taxonomy" id="296587"/>
    <lineage>
        <taxon>Eukaryota</taxon>
        <taxon>Viridiplantae</taxon>
        <taxon>Chlorophyta</taxon>
        <taxon>Mamiellophyceae</taxon>
        <taxon>Mamiellales</taxon>
        <taxon>Mamiellaceae</taxon>
        <taxon>Micromonas</taxon>
    </lineage>
</organism>